<dbReference type="Proteomes" id="UP000176339">
    <property type="component" value="Unassembled WGS sequence"/>
</dbReference>
<dbReference type="PANTHER" id="PTHR43344">
    <property type="entry name" value="PHOSPHOSERINE PHOSPHATASE"/>
    <property type="match status" value="1"/>
</dbReference>
<accession>A0A1F5P2W1</accession>
<dbReference type="NCBIfam" id="TIGR01488">
    <property type="entry name" value="HAD-SF-IB"/>
    <property type="match status" value="1"/>
</dbReference>
<protein>
    <recommendedName>
        <fullName evidence="3">Haloacid dehalogenase</fullName>
    </recommendedName>
</protein>
<dbReference type="EMBL" id="MFEN01000032">
    <property type="protein sequence ID" value="OGE83960.1"/>
    <property type="molecule type" value="Genomic_DNA"/>
</dbReference>
<dbReference type="SUPFAM" id="SSF56784">
    <property type="entry name" value="HAD-like"/>
    <property type="match status" value="1"/>
</dbReference>
<reference evidence="1 2" key="1">
    <citation type="journal article" date="2016" name="Nat. Commun.">
        <title>Thousands of microbial genomes shed light on interconnected biogeochemical processes in an aquifer system.</title>
        <authorList>
            <person name="Anantharaman K."/>
            <person name="Brown C.T."/>
            <person name="Hug L.A."/>
            <person name="Sharon I."/>
            <person name="Castelle C.J."/>
            <person name="Probst A.J."/>
            <person name="Thomas B.C."/>
            <person name="Singh A."/>
            <person name="Wilkins M.J."/>
            <person name="Karaoz U."/>
            <person name="Brodie E.L."/>
            <person name="Williams K.H."/>
            <person name="Hubbard S.S."/>
            <person name="Banfield J.F."/>
        </authorList>
    </citation>
    <scope>NUCLEOTIDE SEQUENCE [LARGE SCALE GENOMIC DNA]</scope>
</reference>
<evidence type="ECO:0008006" key="3">
    <source>
        <dbReference type="Google" id="ProtNLM"/>
    </source>
</evidence>
<evidence type="ECO:0000313" key="2">
    <source>
        <dbReference type="Proteomes" id="UP000176339"/>
    </source>
</evidence>
<name>A0A1F5P2W1_9BACT</name>
<comment type="caution">
    <text evidence="1">The sequence shown here is derived from an EMBL/GenBank/DDBJ whole genome shotgun (WGS) entry which is preliminary data.</text>
</comment>
<evidence type="ECO:0000313" key="1">
    <source>
        <dbReference type="EMBL" id="OGE83960.1"/>
    </source>
</evidence>
<dbReference type="InterPro" id="IPR036412">
    <property type="entry name" value="HAD-like_sf"/>
</dbReference>
<dbReference type="AlphaFoldDB" id="A0A1F5P2W1"/>
<gene>
    <name evidence="1" type="ORF">A2846_00210</name>
</gene>
<organism evidence="1 2">
    <name type="scientific">Candidatus Doudnabacteria bacterium RIFCSPHIGHO2_01_FULL_49_9</name>
    <dbReference type="NCBI Taxonomy" id="1817827"/>
    <lineage>
        <taxon>Bacteria</taxon>
        <taxon>Candidatus Doudnaibacteriota</taxon>
    </lineage>
</organism>
<dbReference type="Gene3D" id="3.40.50.1000">
    <property type="entry name" value="HAD superfamily/HAD-like"/>
    <property type="match status" value="1"/>
</dbReference>
<dbReference type="Pfam" id="PF12710">
    <property type="entry name" value="HAD"/>
    <property type="match status" value="1"/>
</dbReference>
<dbReference type="Gene3D" id="1.20.1440.100">
    <property type="entry name" value="SG protein - dephosphorylation function"/>
    <property type="match status" value="1"/>
</dbReference>
<sequence length="235" mass="27790">MKPIAIWDIDGTIFRSSLTIELFKCLVSQRIFPSALMSRVLRSEQHWLNRQGHYDEYIWDVVRAYQKGIIRKKRSQIINASRAVIREQKYRTYRYTRDLLQKLRQKYFLLAISGSPLEVVREYNKFLKFDKVYGTEFGVNERGYYTGKVLHEPPQYKKELIVRYVEKHGFDLKNSIGVGDTESDIGFLELVSRPIAFNPNTKLAAYAKEKNWNIVIERKDLIVEFKPKAVKFLKI</sequence>
<dbReference type="InterPro" id="IPR023214">
    <property type="entry name" value="HAD_sf"/>
</dbReference>
<proteinExistence type="predicted"/>
<dbReference type="InterPro" id="IPR050582">
    <property type="entry name" value="HAD-like_SerB"/>
</dbReference>